<evidence type="ECO:0000313" key="2">
    <source>
        <dbReference type="EMBL" id="CUU05456.1"/>
    </source>
</evidence>
<feature type="non-terminal residue" evidence="2">
    <location>
        <position position="1"/>
    </location>
</feature>
<sequence length="1464" mass="166127">SGYVFIPTSGSYEFSFDKDYDSRFIVTIDDTLLFDYSWTYSGSGVRNLSAGYHKIRVEYIEYYDAAYFTLYWRGPSWTSETLPIRAFSLGLSSEFTLILSSRLPLSDSLVSISVSAVRDLYGNESGDLRYDFYPDDGNENPVVEILSGYVEASSDIRIDYRISDVEGDVVRIRVEYSVDDGNNWRVASLFGDTSNIVRDRYVGYFVWRSFDDLPDYDGEVVLRVTPRDQDPHNWGMPGEIKFRVDNYQKQKVKVFLVDTLFEYSDSVKIGYLIEDTTGDQLMIKVLYVVGLDSPKAGKITGIPSKVDTSKYRGIFTWLSKEGLDKFDGFVKLYFYASDGWGDGIGDSLSLKIDNNDIPSVEIVPISVEVSDSVRVSFTLMDRENDTLRISLEYSLDSLNWRRAKVFGDTIIPASRYSSEIIWLSSDDVPGEDRIVHLRLTPFDNDTGRAGIISMHLDNNYPPVAKIDSIFGSKRRTGAYRGDIGISFNISDAESDSVKLYFKFRHYSPDSTWRTASVSWVRNAITPGVYSTIWHTMDDLPESSGRYVFGVFPEDNDVGRYDSVVLNVDNIGVPAVSALSIYDSSKIEFSGDITFNYRVIDEEGDTIRLRFDYSIDNGQTWRGATVVGDTILSDSSRYVGYITWRSEFDLWGVDIDSVLFRAIPYDRNPGLPYISSPFHLDNNEEPSVVLNSLVGEQSDSVKILFNVKDRERDSVALVYEYSVDGRSWHKAKVIGYDVVDSSRYSNFAIWLSRVDLPDFDLRVYFRITPFDKDKGGSDSIYFSLDNYQGQVVLISLVDSLAELSDSVKLRYTVIDTTGDTLRIFARYSVDGVNWRFMTLSDSIGVIDTSKYSGEIVWLSKVDLPFYDGLVRLSFDVSDGWGFGKKDTISFHLDNNEPPRVTYIETPEIEVVGSYSIKFIALDRERDSLRFIYEFMIEGTSSWQPATIESVSKNGDTIIANWRTDIDLYNQDVYVYFRVTPLDIDTGRAMTTGRFKVDNQTGPVIISVLPSDVAFYNDTIKLKFDRKVRYNSLLSALNINASRTGVHHFSVMPSVDDSVFNVIPLVNFASAETVFISISGDFNYGVKDLLGNPLDGNKNGDPEGSPSDDVKISFVTSLLGDFNLDKKVNLSDLNEFRKIWNFQLKHREIGPALGQPPQMIPQPDGKIDFEDLMVFVMNWNWTAKTGGFKLAGKLSEYLQNNNKELVALSVENQNSDEISNHFDERMIEFVRLKDKNLYVRVGDNDKDVVTYKVSLNFPDSITAVEVVLKYNPDILKVLEVRDLKAFNVINDGKNVFLCYVDSSNGLIIINVANFGRLDLVEKIDITTLTFSTHIKDEVGALLACEVITSRGETYDLSKVVKINTKPETPSSFELLQNFPNPFNPITVIRFHVQQRSKVKIKIYDIIGREVLTPIDGDFEAGYYEFVWDSRDKNGNEVASGVYTYVMEAFEEGRLLFRQVRKMVMIK</sequence>
<dbReference type="RefSeq" id="WP_320415051.1">
    <property type="nucleotide sequence ID" value="NZ_FAOO01000007.1"/>
</dbReference>
<dbReference type="Pfam" id="PF13860">
    <property type="entry name" value="FlgD_ig"/>
    <property type="match status" value="1"/>
</dbReference>
<dbReference type="Pfam" id="PF07691">
    <property type="entry name" value="PA14"/>
    <property type="match status" value="1"/>
</dbReference>
<feature type="domain" description="PA14" evidence="1">
    <location>
        <begin position="1"/>
        <end position="86"/>
    </location>
</feature>
<dbReference type="PROSITE" id="PS51820">
    <property type="entry name" value="PA14"/>
    <property type="match status" value="1"/>
</dbReference>
<dbReference type="InterPro" id="IPR025965">
    <property type="entry name" value="FlgD/Vpr_Ig-like"/>
</dbReference>
<dbReference type="InterPro" id="IPR037524">
    <property type="entry name" value="PA14/GLEYA"/>
</dbReference>
<accession>A0A0S4N343</accession>
<gene>
    <name evidence="2" type="ORF">JGI1_01260</name>
</gene>
<dbReference type="Gene3D" id="2.60.40.4070">
    <property type="match status" value="1"/>
</dbReference>
<organism evidence="2 3">
    <name type="scientific">Candidatus Thermokryptus mobilis</name>
    <dbReference type="NCBI Taxonomy" id="1643428"/>
    <lineage>
        <taxon>Bacteria</taxon>
        <taxon>Pseudomonadati</taxon>
        <taxon>Candidatus Kryptoniota</taxon>
        <taxon>Candidatus Thermokryptus</taxon>
    </lineage>
</organism>
<dbReference type="STRING" id="1643428.GCA_001442855_01233"/>
<dbReference type="EMBL" id="FAOO01000007">
    <property type="protein sequence ID" value="CUU05456.1"/>
    <property type="molecule type" value="Genomic_DNA"/>
</dbReference>
<evidence type="ECO:0000313" key="3">
    <source>
        <dbReference type="Proteomes" id="UP000320623"/>
    </source>
</evidence>
<dbReference type="Gene3D" id="3.90.182.10">
    <property type="entry name" value="Toxin - Anthrax Protective Antigen,domain 1"/>
    <property type="match status" value="1"/>
</dbReference>
<keyword evidence="3" id="KW-1185">Reference proteome</keyword>
<reference evidence="3" key="1">
    <citation type="submission" date="2015-11" db="EMBL/GenBank/DDBJ databases">
        <authorList>
            <person name="Varghese N."/>
        </authorList>
    </citation>
    <scope>NUCLEOTIDE SEQUENCE [LARGE SCALE GENOMIC DNA]</scope>
</reference>
<protein>
    <submittedName>
        <fullName evidence="2">PA14 domain-containing protein</fullName>
    </submittedName>
</protein>
<dbReference type="SUPFAM" id="SSF56988">
    <property type="entry name" value="Anthrax protective antigen"/>
    <property type="match status" value="1"/>
</dbReference>
<name>A0A0S4N343_9BACT</name>
<evidence type="ECO:0000259" key="1">
    <source>
        <dbReference type="PROSITE" id="PS51820"/>
    </source>
</evidence>
<proteinExistence type="predicted"/>
<dbReference type="Proteomes" id="UP000320623">
    <property type="component" value="Unassembled WGS sequence"/>
</dbReference>
<dbReference type="InterPro" id="IPR011658">
    <property type="entry name" value="PA14_dom"/>
</dbReference>